<dbReference type="PROSITE" id="PS00687">
    <property type="entry name" value="ALDEHYDE_DEHYDR_GLU"/>
    <property type="match status" value="1"/>
</dbReference>
<dbReference type="Pfam" id="PF00171">
    <property type="entry name" value="Aldedh"/>
    <property type="match status" value="1"/>
</dbReference>
<dbReference type="STRING" id="208445.SAMN04489727_6069"/>
<dbReference type="Gene3D" id="3.40.605.10">
    <property type="entry name" value="Aldehyde Dehydrogenase, Chain A, domain 1"/>
    <property type="match status" value="1"/>
</dbReference>
<name>A0A1H4XC47_9PSEU</name>
<evidence type="ECO:0000256" key="1">
    <source>
        <dbReference type="ARBA" id="ARBA00009986"/>
    </source>
</evidence>
<keyword evidence="7" id="KW-1185">Reference proteome</keyword>
<feature type="domain" description="Aldehyde dehydrogenase" evidence="5">
    <location>
        <begin position="54"/>
        <end position="511"/>
    </location>
</feature>
<gene>
    <name evidence="6" type="ORF">SAMN04489727_6069</name>
</gene>
<feature type="active site" evidence="3">
    <location>
        <position position="286"/>
    </location>
</feature>
<dbReference type="GO" id="GO:0016620">
    <property type="term" value="F:oxidoreductase activity, acting on the aldehyde or oxo group of donors, NAD or NADP as acceptor"/>
    <property type="evidence" value="ECO:0007669"/>
    <property type="project" value="InterPro"/>
</dbReference>
<keyword evidence="2 4" id="KW-0560">Oxidoreductase</keyword>
<proteinExistence type="inferred from homology"/>
<dbReference type="OrthoDB" id="6882680at2"/>
<dbReference type="PROSITE" id="PS00070">
    <property type="entry name" value="ALDEHYDE_DEHYDR_CYS"/>
    <property type="match status" value="1"/>
</dbReference>
<dbReference type="Proteomes" id="UP000199622">
    <property type="component" value="Unassembled WGS sequence"/>
</dbReference>
<accession>A0A1H4XC47</accession>
<dbReference type="InterPro" id="IPR016160">
    <property type="entry name" value="Ald_DH_CS_CYS"/>
</dbReference>
<sequence length="517" mass="55186">MYRSDPNVSAVLVWVKGVVQVEDPVVATDWLARAATVKAPEGVFVAGEPREAARTRPVRSARDGALLTELAWAGEHDTDRAVAAARQAFDHGPWPRLHPRERGEILQRFAVLVDAHRAELALLVSLEMGKPIRQAHDIELRALVRTLRFYGELADKDHGEVAPTAEGELALVTREPAGVVAAVVPWNFPLTLAGWKFAPALAAGCTVVLKTSERSPLSMQRVAALGAEAGLPPGVLNVLSGDGAVVGRRLGEHAGVDVLTFTGSTEVGRHFLRYAADSNLKRVYLELGGKSPNIVLPDAPDLDAAADTAAWAIFFNSGQMCTAGSRLVVHRDVADRVLDRVVATSSGWFPADPLLPDTKMGPLVDAAHLDRVRDAVRRGVGQGARLVTGGGQVLAGTGGSYLEPTVLTGCAPGNPVLREEIFGPVLAVQVVGDEEEAIRVAGDTPYGLAAALWTADLGAAHRISRRLRAGTVWVNCYEEGDLSVPFGGVKLSGFGRDKSRHALDEYRDLKTTWIHHG</sequence>
<protein>
    <submittedName>
        <fullName evidence="6">Gamma-glutamyl-gamma-aminobutyraldehyde dehydrogenase</fullName>
    </submittedName>
</protein>
<comment type="similarity">
    <text evidence="1 4">Belongs to the aldehyde dehydrogenase family.</text>
</comment>
<evidence type="ECO:0000256" key="2">
    <source>
        <dbReference type="ARBA" id="ARBA00023002"/>
    </source>
</evidence>
<dbReference type="AlphaFoldDB" id="A0A1H4XC47"/>
<evidence type="ECO:0000256" key="3">
    <source>
        <dbReference type="PROSITE-ProRule" id="PRU10007"/>
    </source>
</evidence>
<dbReference type="InterPro" id="IPR016163">
    <property type="entry name" value="Ald_DH_C"/>
</dbReference>
<dbReference type="FunFam" id="3.40.605.10:FF:000001">
    <property type="entry name" value="Aldehyde dehydrogenase 1"/>
    <property type="match status" value="1"/>
</dbReference>
<evidence type="ECO:0000259" key="5">
    <source>
        <dbReference type="Pfam" id="PF00171"/>
    </source>
</evidence>
<dbReference type="EMBL" id="FNSO01000004">
    <property type="protein sequence ID" value="SED02760.1"/>
    <property type="molecule type" value="Genomic_DNA"/>
</dbReference>
<reference evidence="7" key="1">
    <citation type="submission" date="2016-10" db="EMBL/GenBank/DDBJ databases">
        <authorList>
            <person name="Varghese N."/>
            <person name="Submissions S."/>
        </authorList>
    </citation>
    <scope>NUCLEOTIDE SEQUENCE [LARGE SCALE GENOMIC DNA]</scope>
    <source>
        <strain evidence="7">DSM 44544</strain>
    </source>
</reference>
<dbReference type="InterPro" id="IPR015590">
    <property type="entry name" value="Aldehyde_DH_dom"/>
</dbReference>
<dbReference type="SUPFAM" id="SSF53720">
    <property type="entry name" value="ALDH-like"/>
    <property type="match status" value="1"/>
</dbReference>
<dbReference type="InterPro" id="IPR029510">
    <property type="entry name" value="Ald_DH_CS_GLU"/>
</dbReference>
<organism evidence="6 7">
    <name type="scientific">Amycolatopsis tolypomycina</name>
    <dbReference type="NCBI Taxonomy" id="208445"/>
    <lineage>
        <taxon>Bacteria</taxon>
        <taxon>Bacillati</taxon>
        <taxon>Actinomycetota</taxon>
        <taxon>Actinomycetes</taxon>
        <taxon>Pseudonocardiales</taxon>
        <taxon>Pseudonocardiaceae</taxon>
        <taxon>Amycolatopsis</taxon>
    </lineage>
</organism>
<evidence type="ECO:0000256" key="4">
    <source>
        <dbReference type="RuleBase" id="RU003345"/>
    </source>
</evidence>
<evidence type="ECO:0000313" key="6">
    <source>
        <dbReference type="EMBL" id="SED02760.1"/>
    </source>
</evidence>
<dbReference type="PANTHER" id="PTHR11699">
    <property type="entry name" value="ALDEHYDE DEHYDROGENASE-RELATED"/>
    <property type="match status" value="1"/>
</dbReference>
<dbReference type="InterPro" id="IPR016162">
    <property type="entry name" value="Ald_DH_N"/>
</dbReference>
<dbReference type="InterPro" id="IPR016161">
    <property type="entry name" value="Ald_DH/histidinol_DH"/>
</dbReference>
<evidence type="ECO:0000313" key="7">
    <source>
        <dbReference type="Proteomes" id="UP000199622"/>
    </source>
</evidence>
<dbReference type="Gene3D" id="3.40.309.10">
    <property type="entry name" value="Aldehyde Dehydrogenase, Chain A, domain 2"/>
    <property type="match status" value="1"/>
</dbReference>
<dbReference type="FunFam" id="3.40.309.10:FF:000012">
    <property type="entry name" value="Betaine aldehyde dehydrogenase"/>
    <property type="match status" value="1"/>
</dbReference>